<name>A0AAN5DBR2_9BILA</name>
<keyword evidence="3" id="KW-1185">Reference proteome</keyword>
<proteinExistence type="predicted"/>
<accession>A0AAN5DBR2</accession>
<feature type="non-terminal residue" evidence="2">
    <location>
        <position position="1"/>
    </location>
</feature>
<keyword evidence="1" id="KW-1133">Transmembrane helix</keyword>
<comment type="caution">
    <text evidence="2">The sequence shown here is derived from an EMBL/GenBank/DDBJ whole genome shotgun (WGS) entry which is preliminary data.</text>
</comment>
<evidence type="ECO:0000313" key="2">
    <source>
        <dbReference type="EMBL" id="GMR60188.1"/>
    </source>
</evidence>
<sequence length="88" mass="9854">AESSVSLDFFSSLGNATMNFWIFFIALISAFATHTSLAAYLRVVDRPDELGNGVTLQDFAQSIESVPHVLTKRCRWKLCGTGRRFRPN</sequence>
<organism evidence="2 3">
    <name type="scientific">Pristionchus mayeri</name>
    <dbReference type="NCBI Taxonomy" id="1317129"/>
    <lineage>
        <taxon>Eukaryota</taxon>
        <taxon>Metazoa</taxon>
        <taxon>Ecdysozoa</taxon>
        <taxon>Nematoda</taxon>
        <taxon>Chromadorea</taxon>
        <taxon>Rhabditida</taxon>
        <taxon>Rhabditina</taxon>
        <taxon>Diplogasteromorpha</taxon>
        <taxon>Diplogasteroidea</taxon>
        <taxon>Neodiplogasteridae</taxon>
        <taxon>Pristionchus</taxon>
    </lineage>
</organism>
<gene>
    <name evidence="2" type="ORF">PMAYCL1PPCAC_30383</name>
</gene>
<dbReference type="AlphaFoldDB" id="A0AAN5DBR2"/>
<protein>
    <submittedName>
        <fullName evidence="2">Uncharacterized protein</fullName>
    </submittedName>
</protein>
<dbReference type="EMBL" id="BTRK01000006">
    <property type="protein sequence ID" value="GMR60188.1"/>
    <property type="molecule type" value="Genomic_DNA"/>
</dbReference>
<keyword evidence="1" id="KW-0812">Transmembrane</keyword>
<evidence type="ECO:0000256" key="1">
    <source>
        <dbReference type="SAM" id="Phobius"/>
    </source>
</evidence>
<dbReference type="Proteomes" id="UP001328107">
    <property type="component" value="Unassembled WGS sequence"/>
</dbReference>
<keyword evidence="1" id="KW-0472">Membrane</keyword>
<feature type="transmembrane region" description="Helical" evidence="1">
    <location>
        <begin position="20"/>
        <end position="41"/>
    </location>
</feature>
<evidence type="ECO:0000313" key="3">
    <source>
        <dbReference type="Proteomes" id="UP001328107"/>
    </source>
</evidence>
<reference evidence="3" key="1">
    <citation type="submission" date="2022-10" db="EMBL/GenBank/DDBJ databases">
        <title>Genome assembly of Pristionchus species.</title>
        <authorList>
            <person name="Yoshida K."/>
            <person name="Sommer R.J."/>
        </authorList>
    </citation>
    <scope>NUCLEOTIDE SEQUENCE [LARGE SCALE GENOMIC DNA]</scope>
    <source>
        <strain evidence="3">RS5460</strain>
    </source>
</reference>